<proteinExistence type="inferred from homology"/>
<dbReference type="OrthoDB" id="9777711at2"/>
<dbReference type="Pfam" id="PF00378">
    <property type="entry name" value="ECH_1"/>
    <property type="match status" value="1"/>
</dbReference>
<keyword evidence="3" id="KW-0413">Isomerase</keyword>
<name>A0A1H0SM17_9ACTN</name>
<dbReference type="EMBL" id="LT629710">
    <property type="protein sequence ID" value="SDP42774.1"/>
    <property type="molecule type" value="Genomic_DNA"/>
</dbReference>
<evidence type="ECO:0000313" key="3">
    <source>
        <dbReference type="EMBL" id="SDP42774.1"/>
    </source>
</evidence>
<dbReference type="RefSeq" id="WP_090479973.1">
    <property type="nucleotide sequence ID" value="NZ_LT629710.1"/>
</dbReference>
<organism evidence="3 4">
    <name type="scientific">Nakamurella panacisegetis</name>
    <dbReference type="NCBI Taxonomy" id="1090615"/>
    <lineage>
        <taxon>Bacteria</taxon>
        <taxon>Bacillati</taxon>
        <taxon>Actinomycetota</taxon>
        <taxon>Actinomycetes</taxon>
        <taxon>Nakamurellales</taxon>
        <taxon>Nakamurellaceae</taxon>
        <taxon>Nakamurella</taxon>
    </lineage>
</organism>
<keyword evidence="4" id="KW-1185">Reference proteome</keyword>
<dbReference type="PANTHER" id="PTHR43459">
    <property type="entry name" value="ENOYL-COA HYDRATASE"/>
    <property type="match status" value="1"/>
</dbReference>
<dbReference type="STRING" id="1090615.SAMN04515671_4183"/>
<dbReference type="InterPro" id="IPR029045">
    <property type="entry name" value="ClpP/crotonase-like_dom_sf"/>
</dbReference>
<dbReference type="PANTHER" id="PTHR43459:SF1">
    <property type="entry name" value="EG:BACN32G11.4 PROTEIN"/>
    <property type="match status" value="1"/>
</dbReference>
<dbReference type="SUPFAM" id="SSF52096">
    <property type="entry name" value="ClpP/crotonase"/>
    <property type="match status" value="1"/>
</dbReference>
<dbReference type="Gene3D" id="3.90.226.10">
    <property type="entry name" value="2-enoyl-CoA Hydratase, Chain A, domain 1"/>
    <property type="match status" value="1"/>
</dbReference>
<dbReference type="Gene3D" id="1.10.12.10">
    <property type="entry name" value="Lyase 2-enoyl-coa Hydratase, Chain A, domain 2"/>
    <property type="match status" value="1"/>
</dbReference>
<evidence type="ECO:0000313" key="4">
    <source>
        <dbReference type="Proteomes" id="UP000198741"/>
    </source>
</evidence>
<feature type="region of interest" description="Disordered" evidence="2">
    <location>
        <begin position="1"/>
        <end position="21"/>
    </location>
</feature>
<dbReference type="Proteomes" id="UP000198741">
    <property type="component" value="Chromosome I"/>
</dbReference>
<accession>A0A1H0SM17</accession>
<evidence type="ECO:0000256" key="1">
    <source>
        <dbReference type="ARBA" id="ARBA00005254"/>
    </source>
</evidence>
<dbReference type="GO" id="GO:0016853">
    <property type="term" value="F:isomerase activity"/>
    <property type="evidence" value="ECO:0007669"/>
    <property type="project" value="UniProtKB-KW"/>
</dbReference>
<sequence length="274" mass="28609">MTQPTSANADPESSPPLLVDDRGGVRTLTFNRPGAFNSFDLALKDATLAGLTAAAADDSVRAVVITGAGRAFSAGQDLKEHLELVRANDSRIATTVRDFYNVAISLITSMPKPVIAAVNGTAAGAGAAFAYACDLRIAAEPASFSMAFAGVGLSADSGASFILPRLVGAGRASRMMLLGERVDAAEALRIGLVDEVVPSEDLMNRVNAVAQDLAQGPTRAYAWIKASLHHAWTSDLASALEFENGAQSDLFASADHHEAIAAFVAKRPPRFQGR</sequence>
<dbReference type="InterPro" id="IPR001753">
    <property type="entry name" value="Enoyl-CoA_hydra/iso"/>
</dbReference>
<dbReference type="AlphaFoldDB" id="A0A1H0SM17"/>
<dbReference type="InterPro" id="IPR014748">
    <property type="entry name" value="Enoyl-CoA_hydra_C"/>
</dbReference>
<comment type="similarity">
    <text evidence="1">Belongs to the enoyl-CoA hydratase/isomerase family.</text>
</comment>
<protein>
    <submittedName>
        <fullName evidence="3">2-(1,2-epoxy-1,2-dihydrophenyl)acetyl-CoA isomerase</fullName>
    </submittedName>
</protein>
<dbReference type="CDD" id="cd06558">
    <property type="entry name" value="crotonase-like"/>
    <property type="match status" value="1"/>
</dbReference>
<gene>
    <name evidence="3" type="ORF">SAMN04515671_4183</name>
</gene>
<evidence type="ECO:0000256" key="2">
    <source>
        <dbReference type="SAM" id="MobiDB-lite"/>
    </source>
</evidence>
<reference evidence="3 4" key="1">
    <citation type="submission" date="2016-10" db="EMBL/GenBank/DDBJ databases">
        <authorList>
            <person name="de Groot N.N."/>
        </authorList>
    </citation>
    <scope>NUCLEOTIDE SEQUENCE [LARGE SCALE GENOMIC DNA]</scope>
    <source>
        <strain evidence="4">P4-7,KCTC 19426,CECT 7604</strain>
    </source>
</reference>